<dbReference type="AlphaFoldDB" id="A0A9W3BPH1"/>
<protein>
    <submittedName>
        <fullName evidence="4 5">Uncharacterized protein LOC129928930</fullName>
    </submittedName>
</protein>
<keyword evidence="3" id="KW-1185">Reference proteome</keyword>
<dbReference type="RefSeq" id="XP_055901432.1">
    <property type="nucleotide sequence ID" value="XM_056045457.1"/>
</dbReference>
<dbReference type="RefSeq" id="XP_055901433.1">
    <property type="nucleotide sequence ID" value="XM_056045458.1"/>
</dbReference>
<reference evidence="4 5" key="1">
    <citation type="submission" date="2025-04" db="UniProtKB">
        <authorList>
            <consortium name="RefSeq"/>
        </authorList>
    </citation>
    <scope>IDENTIFICATION</scope>
</reference>
<dbReference type="GeneID" id="129928930"/>
<evidence type="ECO:0000256" key="1">
    <source>
        <dbReference type="SAM" id="Phobius"/>
    </source>
</evidence>
<dbReference type="RefSeq" id="XP_055901430.1">
    <property type="nucleotide sequence ID" value="XM_056045455.1"/>
</dbReference>
<dbReference type="RefSeq" id="XP_055901431.1">
    <property type="nucleotide sequence ID" value="XM_056045456.1"/>
</dbReference>
<evidence type="ECO:0000313" key="5">
    <source>
        <dbReference type="RefSeq" id="XP_055901431.1"/>
    </source>
</evidence>
<keyword evidence="1" id="KW-1133">Transmembrane helix</keyword>
<dbReference type="OrthoDB" id="10538908at2759"/>
<accession>A0A9W3BPH1</accession>
<evidence type="ECO:0000313" key="4">
    <source>
        <dbReference type="RefSeq" id="XP_055901430.1"/>
    </source>
</evidence>
<evidence type="ECO:0000256" key="2">
    <source>
        <dbReference type="SAM" id="SignalP"/>
    </source>
</evidence>
<keyword evidence="1" id="KW-0472">Membrane</keyword>
<organism evidence="3 5">
    <name type="scientific">Biomphalaria glabrata</name>
    <name type="common">Bloodfluke planorb</name>
    <name type="synonym">Freshwater snail</name>
    <dbReference type="NCBI Taxonomy" id="6526"/>
    <lineage>
        <taxon>Eukaryota</taxon>
        <taxon>Metazoa</taxon>
        <taxon>Spiralia</taxon>
        <taxon>Lophotrochozoa</taxon>
        <taxon>Mollusca</taxon>
        <taxon>Gastropoda</taxon>
        <taxon>Heterobranchia</taxon>
        <taxon>Euthyneura</taxon>
        <taxon>Panpulmonata</taxon>
        <taxon>Hygrophila</taxon>
        <taxon>Lymnaeoidea</taxon>
        <taxon>Planorbidae</taxon>
        <taxon>Biomphalaria</taxon>
    </lineage>
</organism>
<evidence type="ECO:0000313" key="6">
    <source>
        <dbReference type="RefSeq" id="XP_055901432.1"/>
    </source>
</evidence>
<proteinExistence type="predicted"/>
<feature type="transmembrane region" description="Helical" evidence="1">
    <location>
        <begin position="220"/>
        <end position="243"/>
    </location>
</feature>
<dbReference type="Proteomes" id="UP001165740">
    <property type="component" value="Chromosome 11"/>
</dbReference>
<keyword evidence="2" id="KW-0732">Signal</keyword>
<gene>
    <name evidence="4 5 6 7" type="primary">LOC129928930</name>
</gene>
<feature type="signal peptide" evidence="2">
    <location>
        <begin position="1"/>
        <end position="29"/>
    </location>
</feature>
<evidence type="ECO:0000313" key="3">
    <source>
        <dbReference type="Proteomes" id="UP001165740"/>
    </source>
</evidence>
<keyword evidence="1" id="KW-0812">Transmembrane</keyword>
<evidence type="ECO:0000313" key="7">
    <source>
        <dbReference type="RefSeq" id="XP_055901433.1"/>
    </source>
</evidence>
<feature type="chain" id="PRO_5044703093" evidence="2">
    <location>
        <begin position="30"/>
        <end position="401"/>
    </location>
</feature>
<sequence>MSILKLYKQASHLLLCLVFLVEDGLHGEAQKAEAVIDIQLHSTSNYRITFILRNDSYSKFQENLFSNKNSTITFKYLDDGSGSYITTITASDDQNQKENLFYTCFINESIMALHCRRNISCTIQNCLLCNNGIGIRWMYNGYISSNYITNKTEHCDDGQAIVMYAIIDNVYSISTSTVSSTTPSHLSTLNLTKLSTIAILQENTSSETKCVKAELNLPSVVSVSVSVTVAVCTALFILMLVIWRKRKCKTVSNNSQNGIPQNYDNLQSAESIQGTDPRNYTYNTPIFSFKTTNFENNNSNNTNEHTIRLDRITERETTVHTTIMNDKITATLSAALDSEKLNAYNNVINDTRAQDRFSPSKCVAFKKDNVYDDIDHNQSNAKSKHPSMEINYANNGYNNIL</sequence>
<name>A0A9W3BPH1_BIOGL</name>